<evidence type="ECO:0000313" key="2">
    <source>
        <dbReference type="EMBL" id="MFC4711219.1"/>
    </source>
</evidence>
<proteinExistence type="predicted"/>
<name>A0ABV9M8B5_9ENTE</name>
<feature type="domain" description="Integrase catalytic" evidence="1">
    <location>
        <begin position="96"/>
        <end position="185"/>
    </location>
</feature>
<dbReference type="PANTHER" id="PTHR35004:SF8">
    <property type="entry name" value="TRANSPOSASE RV3428C-RELATED"/>
    <property type="match status" value="1"/>
</dbReference>
<organism evidence="2 3">
    <name type="scientific">Enterococcus eurekensis</name>
    <dbReference type="NCBI Taxonomy" id="1159753"/>
    <lineage>
        <taxon>Bacteria</taxon>
        <taxon>Bacillati</taxon>
        <taxon>Bacillota</taxon>
        <taxon>Bacilli</taxon>
        <taxon>Lactobacillales</taxon>
        <taxon>Enterococcaceae</taxon>
        <taxon>Enterococcus</taxon>
    </lineage>
</organism>
<feature type="non-terminal residue" evidence="2">
    <location>
        <position position="185"/>
    </location>
</feature>
<keyword evidence="3" id="KW-1185">Reference proteome</keyword>
<dbReference type="PANTHER" id="PTHR35004">
    <property type="entry name" value="TRANSPOSASE RV3428C-RELATED"/>
    <property type="match status" value="1"/>
</dbReference>
<comment type="caution">
    <text evidence="2">The sequence shown here is derived from an EMBL/GenBank/DDBJ whole genome shotgun (WGS) entry which is preliminary data.</text>
</comment>
<gene>
    <name evidence="2" type="ORF">ACFO3L_11475</name>
</gene>
<dbReference type="InterPro" id="IPR001584">
    <property type="entry name" value="Integrase_cat-core"/>
</dbReference>
<dbReference type="EMBL" id="JBHSGT010000077">
    <property type="protein sequence ID" value="MFC4711219.1"/>
    <property type="molecule type" value="Genomic_DNA"/>
</dbReference>
<protein>
    <submittedName>
        <fullName evidence="2">IS21 family transposase</fullName>
    </submittedName>
</protein>
<dbReference type="Proteomes" id="UP001596026">
    <property type="component" value="Unassembled WGS sequence"/>
</dbReference>
<dbReference type="PROSITE" id="PS50994">
    <property type="entry name" value="INTEGRASE"/>
    <property type="match status" value="1"/>
</dbReference>
<reference evidence="3" key="1">
    <citation type="journal article" date="2019" name="Int. J. Syst. Evol. Microbiol.">
        <title>The Global Catalogue of Microorganisms (GCM) 10K type strain sequencing project: providing services to taxonomists for standard genome sequencing and annotation.</title>
        <authorList>
            <consortium name="The Broad Institute Genomics Platform"/>
            <consortium name="The Broad Institute Genome Sequencing Center for Infectious Disease"/>
            <person name="Wu L."/>
            <person name="Ma J."/>
        </authorList>
    </citation>
    <scope>NUCLEOTIDE SEQUENCE [LARGE SCALE GENOMIC DNA]</scope>
    <source>
        <strain evidence="3">CGMCC 1.19061</strain>
    </source>
</reference>
<evidence type="ECO:0000313" key="3">
    <source>
        <dbReference type="Proteomes" id="UP001596026"/>
    </source>
</evidence>
<sequence length="185" mass="21822">MNQAKAKGLEELTEKMTNSWLEDYLFPEKSANQRGYYDPDWDYIHKELLKKNVTLKLLHKEYEQEAKIQNKMPYAYRTFCEKYGHYGKKYKLTMPIHRKPGEILEVDWAGSTLSVKNSENGEDIKVYIFVATWPFSQYSYVEGFYDMKTDNWLTAHIHALEFFQGIPETVVSDNLRTGVTKTDYS</sequence>
<evidence type="ECO:0000259" key="1">
    <source>
        <dbReference type="PROSITE" id="PS50994"/>
    </source>
</evidence>
<accession>A0ABV9M8B5</accession>